<dbReference type="Gene3D" id="1.20.144.10">
    <property type="entry name" value="Phosphatidic acid phosphatase type 2/haloperoxidase"/>
    <property type="match status" value="1"/>
</dbReference>
<evidence type="ECO:0000256" key="1">
    <source>
        <dbReference type="SAM" id="Phobius"/>
    </source>
</evidence>
<evidence type="ECO:0000313" key="3">
    <source>
        <dbReference type="EMBL" id="PRD65212.1"/>
    </source>
</evidence>
<dbReference type="AlphaFoldDB" id="A0A2S9K4B0"/>
<name>A0A2S9K4B0_9BURK</name>
<feature type="transmembrane region" description="Helical" evidence="1">
    <location>
        <begin position="60"/>
        <end position="79"/>
    </location>
</feature>
<dbReference type="Proteomes" id="UP000238589">
    <property type="component" value="Unassembled WGS sequence"/>
</dbReference>
<dbReference type="EMBL" id="PVLQ01000032">
    <property type="protein sequence ID" value="PRD65212.1"/>
    <property type="molecule type" value="Genomic_DNA"/>
</dbReference>
<dbReference type="Pfam" id="PF01569">
    <property type="entry name" value="PAP2"/>
    <property type="match status" value="1"/>
</dbReference>
<evidence type="ECO:0000259" key="2">
    <source>
        <dbReference type="Pfam" id="PF01569"/>
    </source>
</evidence>
<reference evidence="3 4" key="1">
    <citation type="submission" date="2018-03" db="EMBL/GenBank/DDBJ databases">
        <title>Comparative genomics illustrates the genes involved in a hyperalkaliphilic mechanisms of Serpentinomonas isolated from highly-alkaline calcium-rich serpentinized springs.</title>
        <authorList>
            <person name="Suzuki S."/>
            <person name="Ishii S."/>
            <person name="Walworth N."/>
            <person name="Bird L."/>
            <person name="Kuenen J.G."/>
            <person name="Nealson K.H."/>
        </authorList>
    </citation>
    <scope>NUCLEOTIDE SEQUENCE [LARGE SCALE GENOMIC DNA]</scope>
    <source>
        <strain evidence="3 4">P1</strain>
    </source>
</reference>
<keyword evidence="1" id="KW-0812">Transmembrane</keyword>
<dbReference type="CDD" id="cd03396">
    <property type="entry name" value="PAP2_like_6"/>
    <property type="match status" value="1"/>
</dbReference>
<feature type="transmembrane region" description="Helical" evidence="1">
    <location>
        <begin position="91"/>
        <end position="110"/>
    </location>
</feature>
<dbReference type="OrthoDB" id="9813524at2"/>
<feature type="transmembrane region" description="Helical" evidence="1">
    <location>
        <begin position="147"/>
        <end position="166"/>
    </location>
</feature>
<organism evidence="3 4">
    <name type="scientific">Malikia granosa</name>
    <dbReference type="NCBI Taxonomy" id="263067"/>
    <lineage>
        <taxon>Bacteria</taxon>
        <taxon>Pseudomonadati</taxon>
        <taxon>Pseudomonadota</taxon>
        <taxon>Betaproteobacteria</taxon>
        <taxon>Burkholderiales</taxon>
        <taxon>Comamonadaceae</taxon>
        <taxon>Malikia</taxon>
    </lineage>
</organism>
<dbReference type="InterPro" id="IPR000326">
    <property type="entry name" value="PAP2/HPO"/>
</dbReference>
<protein>
    <recommendedName>
        <fullName evidence="2">Phosphatidic acid phosphatase type 2/haloperoxidase domain-containing protein</fullName>
    </recommendedName>
</protein>
<evidence type="ECO:0000313" key="4">
    <source>
        <dbReference type="Proteomes" id="UP000238589"/>
    </source>
</evidence>
<proteinExistence type="predicted"/>
<feature type="transmembrane region" description="Helical" evidence="1">
    <location>
        <begin position="173"/>
        <end position="193"/>
    </location>
</feature>
<dbReference type="RefSeq" id="WP_105748471.1">
    <property type="nucleotide sequence ID" value="NZ_PVLQ01000032.1"/>
</dbReference>
<keyword evidence="1" id="KW-0472">Membrane</keyword>
<keyword evidence="1" id="KW-1133">Transmembrane helix</keyword>
<feature type="transmembrane region" description="Helical" evidence="1">
    <location>
        <begin position="199"/>
        <end position="217"/>
    </location>
</feature>
<gene>
    <name evidence="3" type="ORF">C6P64_10225</name>
</gene>
<comment type="caution">
    <text evidence="3">The sequence shown here is derived from an EMBL/GenBank/DDBJ whole genome shotgun (WGS) entry which is preliminary data.</text>
</comment>
<dbReference type="SUPFAM" id="SSF48317">
    <property type="entry name" value="Acid phosphatase/Vanadium-dependent haloperoxidase"/>
    <property type="match status" value="1"/>
</dbReference>
<accession>A0A2S9K4B0</accession>
<keyword evidence="4" id="KW-1185">Reference proteome</keyword>
<feature type="domain" description="Phosphatidic acid phosphatase type 2/haloperoxidase" evidence="2">
    <location>
        <begin position="93"/>
        <end position="218"/>
    </location>
</feature>
<dbReference type="InterPro" id="IPR036938">
    <property type="entry name" value="PAP2/HPO_sf"/>
</dbReference>
<sequence length="238" mass="26558">MSATRRETRLWLALLIALLLIYLVWPGIDLPVSAWFYRPDSGFWIDDQTWVQLVHHTVPWVGRLLLLGSLAGWLLGHYARQPGLRRLARPAAALFLGLVFGLGLLAHGVLKEHWGRARPVQVSQFGGTASFTPPWQPASECQRNCSFVSGHAGTGFALIALGALAAPQRRRRWLIAGWSAGLLLGALRIAQGGHFLSDVLFGGLLLWGTSLAIRACWTRWRLRRWHKLRHSANRKATT</sequence>